<dbReference type="AlphaFoldDB" id="A0A8S3R5I6"/>
<evidence type="ECO:0000313" key="3">
    <source>
        <dbReference type="Proteomes" id="UP000683360"/>
    </source>
</evidence>
<gene>
    <name evidence="2" type="ORF">MEDL_16749</name>
</gene>
<proteinExistence type="predicted"/>
<accession>A0A8S3R5I6</accession>
<dbReference type="EMBL" id="CAJPWZ010000879">
    <property type="protein sequence ID" value="CAG2202160.1"/>
    <property type="molecule type" value="Genomic_DNA"/>
</dbReference>
<dbReference type="Proteomes" id="UP000683360">
    <property type="component" value="Unassembled WGS sequence"/>
</dbReference>
<comment type="caution">
    <text evidence="2">The sequence shown here is derived from an EMBL/GenBank/DDBJ whole genome shotgun (WGS) entry which is preliminary data.</text>
</comment>
<name>A0A8S3R5I6_MYTED</name>
<sequence length="474" mass="54295">MLWLDTIRKLRNQLCHVHDISDLTNSELQTWWGKLECSVLNLAGEVHAQPAFKETIELLVDTFKYADYSMDTIAPLIEAVKAEINNNVNGVIQHQSEKLVDHMNTLSKQSEEQRNLDKKESQKQLLAVTTEISDTVEVCHSKGKRFTELQTIELKGAIEEHQQKKKVFYALFIKKSLKIFSIIGNAMSHKRDQINFDIQLTNETNPTTSQECPIKHTEDTENVESKDQMVTNCNIETSMPEVVKVKIMILNHEQTGTVKCFIEETKQMTDKAVQAVPIMVDQIIEADESEICLTYNNTALWLYGMEIKERVSTAHSDRKSTYDSDDEKLACTCIHGNDDILLIGCCKDIDWIGSVVTVSKRLTPICPIEQKQKSKKVLNRENMKAVIYVASMSSQQSYDLKWMIESLTQSRYMPTKAFTVVRDKVMAPDIFPESKQFHVRSEQNEWLPDLIDAFVKLGIVCSVFTCTLIVLYFY</sequence>
<keyword evidence="1" id="KW-0472">Membrane</keyword>
<reference evidence="2" key="1">
    <citation type="submission" date="2021-03" db="EMBL/GenBank/DDBJ databases">
        <authorList>
            <person name="Bekaert M."/>
        </authorList>
    </citation>
    <scope>NUCLEOTIDE SEQUENCE</scope>
</reference>
<organism evidence="2 3">
    <name type="scientific">Mytilus edulis</name>
    <name type="common">Blue mussel</name>
    <dbReference type="NCBI Taxonomy" id="6550"/>
    <lineage>
        <taxon>Eukaryota</taxon>
        <taxon>Metazoa</taxon>
        <taxon>Spiralia</taxon>
        <taxon>Lophotrochozoa</taxon>
        <taxon>Mollusca</taxon>
        <taxon>Bivalvia</taxon>
        <taxon>Autobranchia</taxon>
        <taxon>Pteriomorphia</taxon>
        <taxon>Mytilida</taxon>
        <taxon>Mytiloidea</taxon>
        <taxon>Mytilidae</taxon>
        <taxon>Mytilinae</taxon>
        <taxon>Mytilus</taxon>
    </lineage>
</organism>
<evidence type="ECO:0000256" key="1">
    <source>
        <dbReference type="SAM" id="Phobius"/>
    </source>
</evidence>
<feature type="transmembrane region" description="Helical" evidence="1">
    <location>
        <begin position="453"/>
        <end position="473"/>
    </location>
</feature>
<protein>
    <submittedName>
        <fullName evidence="2">Uncharacterized protein</fullName>
    </submittedName>
</protein>
<keyword evidence="3" id="KW-1185">Reference proteome</keyword>
<keyword evidence="1" id="KW-0812">Transmembrane</keyword>
<evidence type="ECO:0000313" key="2">
    <source>
        <dbReference type="EMBL" id="CAG2202160.1"/>
    </source>
</evidence>
<keyword evidence="1" id="KW-1133">Transmembrane helix</keyword>